<feature type="transmembrane region" description="Helical" evidence="2">
    <location>
        <begin position="64"/>
        <end position="87"/>
    </location>
</feature>
<evidence type="ECO:0000256" key="1">
    <source>
        <dbReference type="SAM" id="MobiDB-lite"/>
    </source>
</evidence>
<evidence type="ECO:0000256" key="2">
    <source>
        <dbReference type="SAM" id="Phobius"/>
    </source>
</evidence>
<keyword evidence="2" id="KW-1133">Transmembrane helix</keyword>
<proteinExistence type="predicted"/>
<name>A0A438IRJ7_VITVI</name>
<keyword evidence="2" id="KW-0472">Membrane</keyword>
<dbReference type="PANTHER" id="PTHR33128:SF34">
    <property type="entry name" value="OS04G0387600 PROTEIN"/>
    <property type="match status" value="1"/>
</dbReference>
<feature type="region of interest" description="Disordered" evidence="1">
    <location>
        <begin position="1"/>
        <end position="32"/>
    </location>
</feature>
<sequence length="91" mass="9433">MIPRMTAEGSWAEEAATSEDDDRLGTSGGCDSAVRTVDARAAVSDPGERESGGVRNMSTSGLSILVHAVIYFALVTIFVIAVSVHIYSGSG</sequence>
<dbReference type="Proteomes" id="UP000288805">
    <property type="component" value="Unassembled WGS sequence"/>
</dbReference>
<reference evidence="3 4" key="1">
    <citation type="journal article" date="2018" name="PLoS Genet.">
        <title>Population sequencing reveals clonal diversity and ancestral inbreeding in the grapevine cultivar Chardonnay.</title>
        <authorList>
            <person name="Roach M.J."/>
            <person name="Johnson D.L."/>
            <person name="Bohlmann J."/>
            <person name="van Vuuren H.J."/>
            <person name="Jones S.J."/>
            <person name="Pretorius I.S."/>
            <person name="Schmidt S.A."/>
            <person name="Borneman A.R."/>
        </authorList>
    </citation>
    <scope>NUCLEOTIDE SEQUENCE [LARGE SCALE GENOMIC DNA]</scope>
    <source>
        <strain evidence="4">cv. Chardonnay</strain>
        <tissue evidence="3">Leaf</tissue>
    </source>
</reference>
<dbReference type="AlphaFoldDB" id="A0A438IRJ7"/>
<dbReference type="InterPro" id="IPR021775">
    <property type="entry name" value="DUF3339"/>
</dbReference>
<gene>
    <name evidence="3" type="ORF">CK203_030718</name>
</gene>
<keyword evidence="2" id="KW-0812">Transmembrane</keyword>
<dbReference type="PANTHER" id="PTHR33128">
    <property type="entry name" value="OS05G0103400 PROTEIN"/>
    <property type="match status" value="1"/>
</dbReference>
<evidence type="ECO:0000313" key="3">
    <source>
        <dbReference type="EMBL" id="RVW99301.1"/>
    </source>
</evidence>
<dbReference type="EMBL" id="QGNW01000088">
    <property type="protein sequence ID" value="RVW99301.1"/>
    <property type="molecule type" value="Genomic_DNA"/>
</dbReference>
<accession>A0A438IRJ7</accession>
<evidence type="ECO:0000313" key="4">
    <source>
        <dbReference type="Proteomes" id="UP000288805"/>
    </source>
</evidence>
<comment type="caution">
    <text evidence="3">The sequence shown here is derived from an EMBL/GenBank/DDBJ whole genome shotgun (WGS) entry which is preliminary data.</text>
</comment>
<protein>
    <submittedName>
        <fullName evidence="3">Uncharacterized protein</fullName>
    </submittedName>
</protein>
<organism evidence="3 4">
    <name type="scientific">Vitis vinifera</name>
    <name type="common">Grape</name>
    <dbReference type="NCBI Taxonomy" id="29760"/>
    <lineage>
        <taxon>Eukaryota</taxon>
        <taxon>Viridiplantae</taxon>
        <taxon>Streptophyta</taxon>
        <taxon>Embryophyta</taxon>
        <taxon>Tracheophyta</taxon>
        <taxon>Spermatophyta</taxon>
        <taxon>Magnoliopsida</taxon>
        <taxon>eudicotyledons</taxon>
        <taxon>Gunneridae</taxon>
        <taxon>Pentapetalae</taxon>
        <taxon>rosids</taxon>
        <taxon>Vitales</taxon>
        <taxon>Vitaceae</taxon>
        <taxon>Viteae</taxon>
        <taxon>Vitis</taxon>
    </lineage>
</organism>
<dbReference type="Pfam" id="PF11820">
    <property type="entry name" value="DUF3339"/>
    <property type="match status" value="1"/>
</dbReference>